<organism evidence="1 2">
    <name type="scientific">Kickxella alabastrina</name>
    <dbReference type="NCBI Taxonomy" id="61397"/>
    <lineage>
        <taxon>Eukaryota</taxon>
        <taxon>Fungi</taxon>
        <taxon>Fungi incertae sedis</taxon>
        <taxon>Zoopagomycota</taxon>
        <taxon>Kickxellomycotina</taxon>
        <taxon>Kickxellomycetes</taxon>
        <taxon>Kickxellales</taxon>
        <taxon>Kickxellaceae</taxon>
        <taxon>Kickxella</taxon>
    </lineage>
</organism>
<proteinExistence type="predicted"/>
<reference evidence="1" key="1">
    <citation type="submission" date="2022-07" db="EMBL/GenBank/DDBJ databases">
        <title>Phylogenomic reconstructions and comparative analyses of Kickxellomycotina fungi.</title>
        <authorList>
            <person name="Reynolds N.K."/>
            <person name="Stajich J.E."/>
            <person name="Barry K."/>
            <person name="Grigoriev I.V."/>
            <person name="Crous P."/>
            <person name="Smith M.E."/>
        </authorList>
    </citation>
    <scope>NUCLEOTIDE SEQUENCE</scope>
    <source>
        <strain evidence="1">Benny 63K</strain>
    </source>
</reference>
<dbReference type="Proteomes" id="UP001150581">
    <property type="component" value="Unassembled WGS sequence"/>
</dbReference>
<gene>
    <name evidence="1" type="ORF">LPJ66_002463</name>
</gene>
<feature type="non-terminal residue" evidence="1">
    <location>
        <position position="249"/>
    </location>
</feature>
<keyword evidence="2" id="KW-1185">Reference proteome</keyword>
<protein>
    <submittedName>
        <fullName evidence="1">Uncharacterized protein</fullName>
    </submittedName>
</protein>
<evidence type="ECO:0000313" key="1">
    <source>
        <dbReference type="EMBL" id="KAJ1898907.1"/>
    </source>
</evidence>
<accession>A0ACC1IQP7</accession>
<comment type="caution">
    <text evidence="1">The sequence shown here is derived from an EMBL/GenBank/DDBJ whole genome shotgun (WGS) entry which is preliminary data.</text>
</comment>
<evidence type="ECO:0000313" key="2">
    <source>
        <dbReference type="Proteomes" id="UP001150581"/>
    </source>
</evidence>
<name>A0ACC1IQP7_9FUNG</name>
<sequence length="249" mass="28419">MTPAGWKPVSARAPAGRQTAGSDRLQFNLTPPDSGSRHTDSFGNDYDDDDMFQLDEELETRTRRERRNTGRHRSVSHSARRQSFRADHDDFSQDEDGNWFSGDEGDDDIDEDVIARLLIVTQRRTRDRTHYHYERKAAHDDLSEIINEGLQNYERDLRIRQRQERQNNVKVNTVGQLKFERLHVDDTTPSFSGPMAQLGAAGAMSTLSVSEQIQREIEMSDRAQAIPIGDGKGGRGKRKSRHLAARFLP</sequence>
<dbReference type="EMBL" id="JANBPG010000199">
    <property type="protein sequence ID" value="KAJ1898907.1"/>
    <property type="molecule type" value="Genomic_DNA"/>
</dbReference>